<reference evidence="1 2" key="1">
    <citation type="submission" date="2017-08" db="EMBL/GenBank/DDBJ databases">
        <title>Complete genome sequence of Gluconacetobacter saccharivorans CV1 isolated from Fermented Vinegar.</title>
        <authorList>
            <person name="Kim S.-Y."/>
        </authorList>
    </citation>
    <scope>NUCLEOTIDE SEQUENCE [LARGE SCALE GENOMIC DNA]</scope>
    <source>
        <strain evidence="1 2">CV1</strain>
        <plasmid evidence="1 2">unnamed2</plasmid>
    </source>
</reference>
<sequence>MTETGMVLITGGSGYFLSTRSGVSFLNPLTVSRIRASAAGSDEPWPSRRGVYGVSNRFTSSSVRPIESAAMVSSICF</sequence>
<keyword evidence="2" id="KW-1185">Reference proteome</keyword>
<proteinExistence type="predicted"/>
<dbReference type="AlphaFoldDB" id="A0A347WGH9"/>
<gene>
    <name evidence="1" type="ORF">CD178_03228</name>
</gene>
<organism evidence="1 2">
    <name type="scientific">Komagataeibacter saccharivorans</name>
    <dbReference type="NCBI Taxonomy" id="265959"/>
    <lineage>
        <taxon>Bacteria</taxon>
        <taxon>Pseudomonadati</taxon>
        <taxon>Pseudomonadota</taxon>
        <taxon>Alphaproteobacteria</taxon>
        <taxon>Acetobacterales</taxon>
        <taxon>Acetobacteraceae</taxon>
        <taxon>Komagataeibacter</taxon>
    </lineage>
</organism>
<evidence type="ECO:0000313" key="1">
    <source>
        <dbReference type="EMBL" id="AXY23972.1"/>
    </source>
</evidence>
<accession>A0A347WGH9</accession>
<dbReference type="EMBL" id="CP023038">
    <property type="protein sequence ID" value="AXY23972.1"/>
    <property type="molecule type" value="Genomic_DNA"/>
</dbReference>
<protein>
    <submittedName>
        <fullName evidence="1">Uncharacterized protein</fullName>
    </submittedName>
</protein>
<name>A0A347WGH9_9PROT</name>
<dbReference type="KEGG" id="ksc:CD178_03228"/>
<evidence type="ECO:0000313" key="2">
    <source>
        <dbReference type="Proteomes" id="UP000264120"/>
    </source>
</evidence>
<keyword evidence="1" id="KW-0614">Plasmid</keyword>
<dbReference type="Proteomes" id="UP000264120">
    <property type="component" value="Plasmid unnamed2"/>
</dbReference>
<geneLocation type="plasmid" evidence="1 2">
    <name>unnamed2</name>
</geneLocation>